<name>A0A843TW22_COLES</name>
<evidence type="ECO:0000313" key="3">
    <source>
        <dbReference type="Proteomes" id="UP000652761"/>
    </source>
</evidence>
<proteinExistence type="predicted"/>
<dbReference type="Proteomes" id="UP000652761">
    <property type="component" value="Unassembled WGS sequence"/>
</dbReference>
<accession>A0A843TW22</accession>
<keyword evidence="3" id="KW-1185">Reference proteome</keyword>
<feature type="non-terminal residue" evidence="2">
    <location>
        <position position="1"/>
    </location>
</feature>
<evidence type="ECO:0000256" key="1">
    <source>
        <dbReference type="SAM" id="MobiDB-lite"/>
    </source>
</evidence>
<protein>
    <submittedName>
        <fullName evidence="2">Uncharacterized protein</fullName>
    </submittedName>
</protein>
<dbReference type="AlphaFoldDB" id="A0A843TW22"/>
<dbReference type="EMBL" id="NMUH01000177">
    <property type="protein sequence ID" value="MQL73710.1"/>
    <property type="molecule type" value="Genomic_DNA"/>
</dbReference>
<organism evidence="2 3">
    <name type="scientific">Colocasia esculenta</name>
    <name type="common">Wild taro</name>
    <name type="synonym">Arum esculentum</name>
    <dbReference type="NCBI Taxonomy" id="4460"/>
    <lineage>
        <taxon>Eukaryota</taxon>
        <taxon>Viridiplantae</taxon>
        <taxon>Streptophyta</taxon>
        <taxon>Embryophyta</taxon>
        <taxon>Tracheophyta</taxon>
        <taxon>Spermatophyta</taxon>
        <taxon>Magnoliopsida</taxon>
        <taxon>Liliopsida</taxon>
        <taxon>Araceae</taxon>
        <taxon>Aroideae</taxon>
        <taxon>Colocasieae</taxon>
        <taxon>Colocasia</taxon>
    </lineage>
</organism>
<comment type="caution">
    <text evidence="2">The sequence shown here is derived from an EMBL/GenBank/DDBJ whole genome shotgun (WGS) entry which is preliminary data.</text>
</comment>
<gene>
    <name evidence="2" type="ORF">Taro_006041</name>
</gene>
<sequence length="441" mass="47826">KSSSACAQEPSIPPSTGFLVDAERHPVMEISSPMVGLTSSRRRSPEGVTRRRIKGDTIPAPGIVSVLADAIKRTASVRSDAIQHLTDQLLMVGYGSVLVFSALDINSGLASRGNPSLLLSPPSPLLFPHLYPCASSLLPVVDRSTWEGRDVRNSGRSVRGIVAMRFTLEPSCDPLGSLIDYPEGIIDNVLAFGYPRFFVSQARVFVVLGVCPGTVWYRRGVVLVGLHSCLTCSRGAAVGPFIRDCEIERLFLCCVVRVEYWPSMFDSFEVCPGVVTAVTMVVACGVPEWWHSFGYGWVGYGYVLVFSALDINSGLASRGNPSLLHSPPSPLLSPTCTLVPLHYIRRLTGARGKAVMCATAADQAGNDGLEGGIRGKLLGFQRDLRFTMPGDWVFELAECGDPAPILECLSSQCGIVEACVVFLDTLTPVFELYVRLRERRQ</sequence>
<feature type="region of interest" description="Disordered" evidence="1">
    <location>
        <begin position="33"/>
        <end position="54"/>
    </location>
</feature>
<evidence type="ECO:0000313" key="2">
    <source>
        <dbReference type="EMBL" id="MQL73710.1"/>
    </source>
</evidence>
<reference evidence="2" key="1">
    <citation type="submission" date="2017-07" db="EMBL/GenBank/DDBJ databases">
        <title>Taro Niue Genome Assembly and Annotation.</title>
        <authorList>
            <person name="Atibalentja N."/>
            <person name="Keating K."/>
            <person name="Fields C.J."/>
        </authorList>
    </citation>
    <scope>NUCLEOTIDE SEQUENCE</scope>
    <source>
        <strain evidence="2">Niue_2</strain>
        <tissue evidence="2">Leaf</tissue>
    </source>
</reference>